<dbReference type="Proteomes" id="UP000051254">
    <property type="component" value="Unassembled WGS sequence"/>
</dbReference>
<dbReference type="PATRIC" id="fig|266128.3.peg.1538"/>
<name>A0A0R0BD99_9GAMM</name>
<reference evidence="1 2" key="1">
    <citation type="submission" date="2015-05" db="EMBL/GenBank/DDBJ databases">
        <title>Genome sequencing and analysis of members of genus Stenotrophomonas.</title>
        <authorList>
            <person name="Patil P.P."/>
            <person name="Midha S."/>
            <person name="Patil P.B."/>
        </authorList>
    </citation>
    <scope>NUCLEOTIDE SEQUENCE [LARGE SCALE GENOMIC DNA]</scope>
    <source>
        <strain evidence="1 2">DSM 17805</strain>
    </source>
</reference>
<organism evidence="1 2">
    <name type="scientific">Stenotrophomonas koreensis</name>
    <dbReference type="NCBI Taxonomy" id="266128"/>
    <lineage>
        <taxon>Bacteria</taxon>
        <taxon>Pseudomonadati</taxon>
        <taxon>Pseudomonadota</taxon>
        <taxon>Gammaproteobacteria</taxon>
        <taxon>Lysobacterales</taxon>
        <taxon>Lysobacteraceae</taxon>
        <taxon>Stenotrophomonas</taxon>
    </lineage>
</organism>
<comment type="caution">
    <text evidence="1">The sequence shown here is derived from an EMBL/GenBank/DDBJ whole genome shotgun (WGS) entry which is preliminary data.</text>
</comment>
<dbReference type="EMBL" id="LDJH01000026">
    <property type="protein sequence ID" value="KRG55312.1"/>
    <property type="molecule type" value="Genomic_DNA"/>
</dbReference>
<evidence type="ECO:0000313" key="2">
    <source>
        <dbReference type="Proteomes" id="UP000051254"/>
    </source>
</evidence>
<protein>
    <submittedName>
        <fullName evidence="1">Uncharacterized protein</fullName>
    </submittedName>
</protein>
<evidence type="ECO:0000313" key="1">
    <source>
        <dbReference type="EMBL" id="KRG55312.1"/>
    </source>
</evidence>
<accession>A0A0R0BD99</accession>
<sequence>MMTNFVSHTSPLDALTHALGEQLSKGKNKLEQDFREAYPILEEHIARKMRKKVLVDQFNAAYKHELNLIQFRKLLKEERARRHAEGDAARCQSCGHLLVEAEEQTAFGAAEEDA</sequence>
<dbReference type="RefSeq" id="WP_057636513.1">
    <property type="nucleotide sequence ID" value="NZ_LDJH01000026.1"/>
</dbReference>
<dbReference type="STRING" id="266128.ABB25_12410"/>
<gene>
    <name evidence="1" type="ORF">ABB25_12410</name>
</gene>
<dbReference type="OrthoDB" id="6037893at2"/>
<dbReference type="AlphaFoldDB" id="A0A0R0BD99"/>
<proteinExistence type="predicted"/>
<keyword evidence="2" id="KW-1185">Reference proteome</keyword>